<evidence type="ECO:0000313" key="2">
    <source>
        <dbReference type="Proteomes" id="UP000256328"/>
    </source>
</evidence>
<dbReference type="SUPFAM" id="SSF53927">
    <property type="entry name" value="Cytidine deaminase-like"/>
    <property type="match status" value="1"/>
</dbReference>
<dbReference type="OrthoDB" id="414540at2759"/>
<dbReference type="Proteomes" id="UP000256328">
    <property type="component" value="Unassembled WGS sequence"/>
</dbReference>
<accession>A0A3D8QZ73</accession>
<dbReference type="Gene3D" id="3.40.140.10">
    <property type="entry name" value="Cytidine Deaminase, domain 2"/>
    <property type="match status" value="1"/>
</dbReference>
<proteinExistence type="predicted"/>
<evidence type="ECO:0008006" key="3">
    <source>
        <dbReference type="Google" id="ProtNLM"/>
    </source>
</evidence>
<organism evidence="1 2">
    <name type="scientific">Coleophoma crateriformis</name>
    <dbReference type="NCBI Taxonomy" id="565419"/>
    <lineage>
        <taxon>Eukaryota</taxon>
        <taxon>Fungi</taxon>
        <taxon>Dikarya</taxon>
        <taxon>Ascomycota</taxon>
        <taxon>Pezizomycotina</taxon>
        <taxon>Leotiomycetes</taxon>
        <taxon>Helotiales</taxon>
        <taxon>Dermateaceae</taxon>
        <taxon>Coleophoma</taxon>
    </lineage>
</organism>
<comment type="caution">
    <text evidence="1">The sequence shown here is derived from an EMBL/GenBank/DDBJ whole genome shotgun (WGS) entry which is preliminary data.</text>
</comment>
<dbReference type="InterPro" id="IPR016193">
    <property type="entry name" value="Cytidine_deaminase-like"/>
</dbReference>
<gene>
    <name evidence="1" type="ORF">BP5796_09737</name>
</gene>
<keyword evidence="2" id="KW-1185">Reference proteome</keyword>
<dbReference type="AlphaFoldDB" id="A0A3D8QZ73"/>
<dbReference type="EMBL" id="PDLN01000014">
    <property type="protein sequence ID" value="RDW66988.1"/>
    <property type="molecule type" value="Genomic_DNA"/>
</dbReference>
<protein>
    <recommendedName>
        <fullName evidence="3">CMP/dCMP-type deaminase domain-containing protein</fullName>
    </recommendedName>
</protein>
<dbReference type="GO" id="GO:0006139">
    <property type="term" value="P:nucleobase-containing compound metabolic process"/>
    <property type="evidence" value="ECO:0007669"/>
    <property type="project" value="UniProtKB-ARBA"/>
</dbReference>
<evidence type="ECO:0000313" key="1">
    <source>
        <dbReference type="EMBL" id="RDW66988.1"/>
    </source>
</evidence>
<dbReference type="GO" id="GO:0003824">
    <property type="term" value="F:catalytic activity"/>
    <property type="evidence" value="ECO:0007669"/>
    <property type="project" value="InterPro"/>
</dbReference>
<sequence>MSAKEFYLIDYLLAVNRSAPFTMVARSLTATHLNLIAVANKPIDAAPPHSTTEARTTDHTCAAAALASDGRIFTRVNMFHYSTSLCAESTVLAKAAEAGVASAYSTGLIMVDYHPGIEVLVLDSDTGDIKAAGIKDLLPYAWVPKKW</sequence>
<reference evidence="1 2" key="1">
    <citation type="journal article" date="2018" name="IMA Fungus">
        <title>IMA Genome-F 9: Draft genome sequence of Annulohypoxylon stygium, Aspergillus mulundensis, Berkeleyomyces basicola (syn. Thielaviopsis basicola), Ceratocystis smalleyi, two Cercospora beticola strains, Coleophoma cylindrospora, Fusarium fracticaudum, Phialophora cf. hyalina, and Morchella septimelata.</title>
        <authorList>
            <person name="Wingfield B.D."/>
            <person name="Bills G.F."/>
            <person name="Dong Y."/>
            <person name="Huang W."/>
            <person name="Nel W.J."/>
            <person name="Swalarsk-Parry B.S."/>
            <person name="Vaghefi N."/>
            <person name="Wilken P.M."/>
            <person name="An Z."/>
            <person name="de Beer Z.W."/>
            <person name="De Vos L."/>
            <person name="Chen L."/>
            <person name="Duong T.A."/>
            <person name="Gao Y."/>
            <person name="Hammerbacher A."/>
            <person name="Kikkert J.R."/>
            <person name="Li Y."/>
            <person name="Li H."/>
            <person name="Li K."/>
            <person name="Li Q."/>
            <person name="Liu X."/>
            <person name="Ma X."/>
            <person name="Naidoo K."/>
            <person name="Pethybridge S.J."/>
            <person name="Sun J."/>
            <person name="Steenkamp E.T."/>
            <person name="van der Nest M.A."/>
            <person name="van Wyk S."/>
            <person name="Wingfield M.J."/>
            <person name="Xiong C."/>
            <person name="Yue Q."/>
            <person name="Zhang X."/>
        </authorList>
    </citation>
    <scope>NUCLEOTIDE SEQUENCE [LARGE SCALE GENOMIC DNA]</scope>
    <source>
        <strain evidence="1 2">BP5796</strain>
    </source>
</reference>
<dbReference type="CDD" id="cd01283">
    <property type="entry name" value="cytidine_deaminase"/>
    <property type="match status" value="1"/>
</dbReference>
<name>A0A3D8QZ73_9HELO</name>